<name>A0A1Z4M2X5_9CYAN</name>
<sequence length="331" mass="37769">MSYYSVAEENRQKAEKEFKKEANELVSSLLEKVLISGKGFDNVGIKVDAEDVYYYEANKATEHNFSPGIVDKINTAFTTPQDLKGSVSVGANNEVVFFASNGELLLDAISLTDSQERTKLEEKFLTLDIEKIISSWATSESVKDKNRPIDEQEMGIFYLIPIGKDLSLHYAGKSSGMFSEQKEFMYVNHNEKTIFTPEGFTKDATEGEVNYLKNQLYQVKDITQLSHDVVRLRHSVKTMLSRAGETDKENVLNYDSPKFKISENSEQWLSVTSKESGKEIFNNFGFTQNVNENDKKELQKIEQFMSEWEHGSFSLPEVEVETEDMDFDMGY</sequence>
<evidence type="ECO:0000313" key="1">
    <source>
        <dbReference type="EMBL" id="BAY87805.1"/>
    </source>
</evidence>
<dbReference type="EMBL" id="AP018229">
    <property type="protein sequence ID" value="BAY87805.1"/>
    <property type="molecule type" value="Genomic_DNA"/>
</dbReference>
<protein>
    <submittedName>
        <fullName evidence="1">Uncharacterized protein</fullName>
    </submittedName>
</protein>
<dbReference type="Proteomes" id="UP000218418">
    <property type="component" value="Plasmid plasmid2"/>
</dbReference>
<proteinExistence type="predicted"/>
<keyword evidence="1" id="KW-0614">Plasmid</keyword>
<dbReference type="AlphaFoldDB" id="A0A1Z4M2X5"/>
<geneLocation type="plasmid" evidence="2">
    <name>Plasmid2 dna</name>
</geneLocation>
<accession>A0A1Z4M2X5</accession>
<reference evidence="1 2" key="1">
    <citation type="submission" date="2017-06" db="EMBL/GenBank/DDBJ databases">
        <title>Genome sequencing of cyanobaciteial culture collection at National Institute for Environmental Studies (NIES).</title>
        <authorList>
            <person name="Hirose Y."/>
            <person name="Shimura Y."/>
            <person name="Fujisawa T."/>
            <person name="Nakamura Y."/>
            <person name="Kawachi M."/>
        </authorList>
    </citation>
    <scope>NUCLEOTIDE SEQUENCE [LARGE SCALE GENOMIC DNA]</scope>
    <source>
        <strain evidence="1 2">NIES-267</strain>
        <plasmid evidence="2">Plasmid2 dna</plasmid>
    </source>
</reference>
<organism evidence="1 2">
    <name type="scientific">Calothrix parasitica NIES-267</name>
    <dbReference type="NCBI Taxonomy" id="1973488"/>
    <lineage>
        <taxon>Bacteria</taxon>
        <taxon>Bacillati</taxon>
        <taxon>Cyanobacteriota</taxon>
        <taxon>Cyanophyceae</taxon>
        <taxon>Nostocales</taxon>
        <taxon>Calotrichaceae</taxon>
        <taxon>Calothrix</taxon>
    </lineage>
</organism>
<gene>
    <name evidence="1" type="ORF">NIES267_73290</name>
</gene>
<evidence type="ECO:0000313" key="2">
    <source>
        <dbReference type="Proteomes" id="UP000218418"/>
    </source>
</evidence>
<keyword evidence="2" id="KW-1185">Reference proteome</keyword>